<evidence type="ECO:0000259" key="3">
    <source>
        <dbReference type="SMART" id="SM00507"/>
    </source>
</evidence>
<organism evidence="4 5">
    <name type="scientific">Pseudonocardia tropica</name>
    <dbReference type="NCBI Taxonomy" id="681289"/>
    <lineage>
        <taxon>Bacteria</taxon>
        <taxon>Bacillati</taxon>
        <taxon>Actinomycetota</taxon>
        <taxon>Actinomycetes</taxon>
        <taxon>Pseudonocardiales</taxon>
        <taxon>Pseudonocardiaceae</taxon>
        <taxon>Pseudonocardia</taxon>
    </lineage>
</organism>
<dbReference type="Pfam" id="PF01844">
    <property type="entry name" value="HNH"/>
    <property type="match status" value="1"/>
</dbReference>
<dbReference type="CDD" id="cd00085">
    <property type="entry name" value="HNHc"/>
    <property type="match status" value="1"/>
</dbReference>
<gene>
    <name evidence="4" type="ORF">WHI96_17820</name>
</gene>
<keyword evidence="5" id="KW-1185">Reference proteome</keyword>
<comment type="caution">
    <text evidence="4">The sequence shown here is derived from an EMBL/GenBank/DDBJ whole genome shotgun (WGS) entry which is preliminary data.</text>
</comment>
<dbReference type="RefSeq" id="WP_345644296.1">
    <property type="nucleotide sequence ID" value="NZ_BAABLY010000025.1"/>
</dbReference>
<dbReference type="Pfam" id="PF02720">
    <property type="entry name" value="DUF222"/>
    <property type="match status" value="1"/>
</dbReference>
<dbReference type="EMBL" id="JBEDNP010000010">
    <property type="protein sequence ID" value="MEQ3540673.1"/>
    <property type="molecule type" value="Genomic_DNA"/>
</dbReference>
<reference evidence="4 5" key="1">
    <citation type="submission" date="2024-03" db="EMBL/GenBank/DDBJ databases">
        <title>Draft genome sequence of Pseudonocardia tropica JCM 19149.</title>
        <authorList>
            <person name="Butdee W."/>
            <person name="Duangmal K."/>
        </authorList>
    </citation>
    <scope>NUCLEOTIDE SEQUENCE [LARGE SCALE GENOMIC DNA]</scope>
    <source>
        <strain evidence="4 5">JCM 19149</strain>
    </source>
</reference>
<sequence length="446" mass="47504">MDDVWQAGDEELLLAVADVQERINRESASLVALVAEIATRGLAGDRGFRDTADLLRTVQNVSRATARARVDAARALSPLYLITGERVDAELPELAAAFAEGAVGAEHVRVVQRVLTMLPPHLHEHRPVLEADLVHHARTLDPDAVEKLGRRAIALLDPDGPRPREPKPSRNRLTLRPQGAGFEARGWFDTESAAMLRTALSPLTAPVPPDGPTGARDERSTAERSGDGLVELARRMLATGDLGVENGQPVTVTVTVPLDTLTTGTGAGLLGFGAGGLSAALAAGDALRLACDARVVPVVLGTAGEPLFVGREARLATRGQRRALAQRDGGCAHPGCEAPPQWCVAHHVRHWADGGTTDLDNLVLLCPHHHRMVHTGDWTIEIVGGFPLFHPPPWAPGGPRRNPLHRPDLVGHRHDHDDGRPPVALDAVVGAVPGPRVPGVTPCHQR</sequence>
<name>A0ABV1K0K5_9PSEU</name>
<proteinExistence type="inferred from homology"/>
<dbReference type="InterPro" id="IPR003870">
    <property type="entry name" value="DUF222"/>
</dbReference>
<dbReference type="InterPro" id="IPR002711">
    <property type="entry name" value="HNH"/>
</dbReference>
<evidence type="ECO:0000256" key="2">
    <source>
        <dbReference type="SAM" id="MobiDB-lite"/>
    </source>
</evidence>
<evidence type="ECO:0000256" key="1">
    <source>
        <dbReference type="ARBA" id="ARBA00023450"/>
    </source>
</evidence>
<feature type="compositionally biased region" description="Basic and acidic residues" evidence="2">
    <location>
        <begin position="215"/>
        <end position="225"/>
    </location>
</feature>
<comment type="similarity">
    <text evidence="1">Belongs to the Rv1128c/1148c/1588c/1702c/1945/3466 family.</text>
</comment>
<dbReference type="InterPro" id="IPR003615">
    <property type="entry name" value="HNH_nuc"/>
</dbReference>
<feature type="domain" description="HNH nuclease" evidence="3">
    <location>
        <begin position="319"/>
        <end position="371"/>
    </location>
</feature>
<evidence type="ECO:0000313" key="4">
    <source>
        <dbReference type="EMBL" id="MEQ3540673.1"/>
    </source>
</evidence>
<dbReference type="SMART" id="SM00507">
    <property type="entry name" value="HNHc"/>
    <property type="match status" value="1"/>
</dbReference>
<dbReference type="Proteomes" id="UP001464923">
    <property type="component" value="Unassembled WGS sequence"/>
</dbReference>
<accession>A0ABV1K0K5</accession>
<feature type="region of interest" description="Disordered" evidence="2">
    <location>
        <begin position="202"/>
        <end position="225"/>
    </location>
</feature>
<evidence type="ECO:0000313" key="5">
    <source>
        <dbReference type="Proteomes" id="UP001464923"/>
    </source>
</evidence>
<dbReference type="Gene3D" id="1.10.30.50">
    <property type="match status" value="1"/>
</dbReference>
<protein>
    <submittedName>
        <fullName evidence="4">DUF222 domain-containing protein</fullName>
    </submittedName>
</protein>